<dbReference type="SUPFAM" id="SSF53335">
    <property type="entry name" value="S-adenosyl-L-methionine-dependent methyltransferases"/>
    <property type="match status" value="1"/>
</dbReference>
<evidence type="ECO:0000256" key="1">
    <source>
        <dbReference type="ARBA" id="ARBA00022490"/>
    </source>
</evidence>
<feature type="binding site" evidence="6">
    <location>
        <position position="145"/>
    </location>
    <ligand>
        <name>S-adenosyl-L-methionine</name>
        <dbReference type="ChEBI" id="CHEBI:59789"/>
    </ligand>
</feature>
<dbReference type="EC" id="2.1.1.170" evidence="6"/>
<keyword evidence="8" id="KW-1185">Reference proteome</keyword>
<dbReference type="InterPro" id="IPR003682">
    <property type="entry name" value="rRNA_ssu_MeTfrase_G"/>
</dbReference>
<gene>
    <name evidence="6" type="primary">rsmG</name>
    <name evidence="7" type="ORF">FHS77_001341</name>
</gene>
<evidence type="ECO:0000256" key="2">
    <source>
        <dbReference type="ARBA" id="ARBA00022552"/>
    </source>
</evidence>
<comment type="caution">
    <text evidence="6">Lacks conserved residue(s) required for the propagation of feature annotation.</text>
</comment>
<dbReference type="Gene3D" id="3.40.50.150">
    <property type="entry name" value="Vaccinia Virus protein VP39"/>
    <property type="match status" value="1"/>
</dbReference>
<evidence type="ECO:0000256" key="6">
    <source>
        <dbReference type="HAMAP-Rule" id="MF_00074"/>
    </source>
</evidence>
<keyword evidence="3 6" id="KW-0489">Methyltransferase</keyword>
<comment type="subcellular location">
    <subcellularLocation>
        <location evidence="6">Cytoplasm</location>
    </subcellularLocation>
</comment>
<name>A0A841LVB1_9HYPH</name>
<sequence length="230" mass="25789">MDHYSQLKTVSPTVSRETAERLVAFEQLFIKWNASINLASPSTIAELWQRHIMDSAQLYELVLSRKTDAKNWLDLGSGGGFPGIVLGCMMKENLGSRIILVESVVKKAAFLRTATGNLDIPVEVYAERIESLWERVSSPDIITARALASLKKLFSLTEPWMKNGAVAFFQKGRDYQREIDETLDEWDYDLVKHVSAIDDNSVILEISNLSKKAINPVLSTDSEQKAAGRQ</sequence>
<dbReference type="Pfam" id="PF02527">
    <property type="entry name" value="GidB"/>
    <property type="match status" value="1"/>
</dbReference>
<feature type="binding site" evidence="6">
    <location>
        <position position="76"/>
    </location>
    <ligand>
        <name>S-adenosyl-L-methionine</name>
        <dbReference type="ChEBI" id="CHEBI:59789"/>
    </ligand>
</feature>
<protein>
    <recommendedName>
        <fullName evidence="6">Ribosomal RNA small subunit methyltransferase G</fullName>
        <ecNumber evidence="6">2.1.1.170</ecNumber>
    </recommendedName>
    <alternativeName>
        <fullName evidence="6">16S rRNA 7-methylguanosine methyltransferase</fullName>
        <shortName evidence="6">16S rRNA m7G methyltransferase</shortName>
    </alternativeName>
</protein>
<dbReference type="GO" id="GO:0005829">
    <property type="term" value="C:cytosol"/>
    <property type="evidence" value="ECO:0007669"/>
    <property type="project" value="TreeGrafter"/>
</dbReference>
<evidence type="ECO:0000256" key="5">
    <source>
        <dbReference type="ARBA" id="ARBA00022691"/>
    </source>
</evidence>
<dbReference type="Proteomes" id="UP000555393">
    <property type="component" value="Unassembled WGS sequence"/>
</dbReference>
<comment type="function">
    <text evidence="6">Specifically methylates the N7 position of guanine in position 527 of 16S rRNA.</text>
</comment>
<dbReference type="HAMAP" id="MF_00074">
    <property type="entry name" value="16SrRNA_methyltr_G"/>
    <property type="match status" value="1"/>
</dbReference>
<dbReference type="PANTHER" id="PTHR31760">
    <property type="entry name" value="S-ADENOSYL-L-METHIONINE-DEPENDENT METHYLTRANSFERASES SUPERFAMILY PROTEIN"/>
    <property type="match status" value="1"/>
</dbReference>
<keyword evidence="1 6" id="KW-0963">Cytoplasm</keyword>
<evidence type="ECO:0000256" key="4">
    <source>
        <dbReference type="ARBA" id="ARBA00022679"/>
    </source>
</evidence>
<dbReference type="InterPro" id="IPR029063">
    <property type="entry name" value="SAM-dependent_MTases_sf"/>
</dbReference>
<keyword evidence="2 6" id="KW-0698">rRNA processing</keyword>
<evidence type="ECO:0000256" key="3">
    <source>
        <dbReference type="ARBA" id="ARBA00022603"/>
    </source>
</evidence>
<proteinExistence type="inferred from homology"/>
<comment type="caution">
    <text evidence="7">The sequence shown here is derived from an EMBL/GenBank/DDBJ whole genome shotgun (WGS) entry which is preliminary data.</text>
</comment>
<keyword evidence="5 6" id="KW-0949">S-adenosyl-L-methionine</keyword>
<dbReference type="NCBIfam" id="TIGR00138">
    <property type="entry name" value="rsmG_gidB"/>
    <property type="match status" value="1"/>
</dbReference>
<feature type="binding site" evidence="6">
    <location>
        <position position="81"/>
    </location>
    <ligand>
        <name>S-adenosyl-L-methionine</name>
        <dbReference type="ChEBI" id="CHEBI:59789"/>
    </ligand>
</feature>
<feature type="binding site" evidence="6">
    <location>
        <begin position="129"/>
        <end position="130"/>
    </location>
    <ligand>
        <name>S-adenosyl-L-methionine</name>
        <dbReference type="ChEBI" id="CHEBI:59789"/>
    </ligand>
</feature>
<comment type="catalytic activity">
    <reaction evidence="6">
        <text>guanosine(527) in 16S rRNA + S-adenosyl-L-methionine = N(7)-methylguanosine(527) in 16S rRNA + S-adenosyl-L-homocysteine</text>
        <dbReference type="Rhea" id="RHEA:42732"/>
        <dbReference type="Rhea" id="RHEA-COMP:10209"/>
        <dbReference type="Rhea" id="RHEA-COMP:10210"/>
        <dbReference type="ChEBI" id="CHEBI:57856"/>
        <dbReference type="ChEBI" id="CHEBI:59789"/>
        <dbReference type="ChEBI" id="CHEBI:74269"/>
        <dbReference type="ChEBI" id="CHEBI:74480"/>
        <dbReference type="EC" id="2.1.1.170"/>
    </reaction>
</comment>
<dbReference type="RefSeq" id="WP_184221545.1">
    <property type="nucleotide sequence ID" value="NZ_JACIIU010000004.1"/>
</dbReference>
<dbReference type="AlphaFoldDB" id="A0A841LVB1"/>
<organism evidence="7 8">
    <name type="scientific">Paenochrobactrum gallinarii</name>
    <dbReference type="NCBI Taxonomy" id="643673"/>
    <lineage>
        <taxon>Bacteria</taxon>
        <taxon>Pseudomonadati</taxon>
        <taxon>Pseudomonadota</taxon>
        <taxon>Alphaproteobacteria</taxon>
        <taxon>Hyphomicrobiales</taxon>
        <taxon>Brucellaceae</taxon>
        <taxon>Paenochrobactrum</taxon>
    </lineage>
</organism>
<evidence type="ECO:0000313" key="7">
    <source>
        <dbReference type="EMBL" id="MBB6260800.1"/>
    </source>
</evidence>
<comment type="similarity">
    <text evidence="6">Belongs to the methyltransferase superfamily. RNA methyltransferase RsmG family.</text>
</comment>
<dbReference type="GO" id="GO:0070043">
    <property type="term" value="F:rRNA (guanine-N7-)-methyltransferase activity"/>
    <property type="evidence" value="ECO:0007669"/>
    <property type="project" value="UniProtKB-UniRule"/>
</dbReference>
<dbReference type="PANTHER" id="PTHR31760:SF0">
    <property type="entry name" value="S-ADENOSYL-L-METHIONINE-DEPENDENT METHYLTRANSFERASES SUPERFAMILY PROTEIN"/>
    <property type="match status" value="1"/>
</dbReference>
<dbReference type="EMBL" id="JACIIU010000004">
    <property type="protein sequence ID" value="MBB6260800.1"/>
    <property type="molecule type" value="Genomic_DNA"/>
</dbReference>
<keyword evidence="4 6" id="KW-0808">Transferase</keyword>
<accession>A0A841LVB1</accession>
<evidence type="ECO:0000313" key="8">
    <source>
        <dbReference type="Proteomes" id="UP000555393"/>
    </source>
</evidence>
<reference evidence="7 8" key="1">
    <citation type="submission" date="2020-08" db="EMBL/GenBank/DDBJ databases">
        <title>Genomic Encyclopedia of Type Strains, Phase IV (KMG-IV): sequencing the most valuable type-strain genomes for metagenomic binning, comparative biology and taxonomic classification.</title>
        <authorList>
            <person name="Goeker M."/>
        </authorList>
    </citation>
    <scope>NUCLEOTIDE SEQUENCE [LARGE SCALE GENOMIC DNA]</scope>
    <source>
        <strain evidence="7 8">DSM 22336</strain>
    </source>
</reference>